<dbReference type="EMBL" id="JTHE03000004">
    <property type="protein sequence ID" value="MCM1981289.1"/>
    <property type="molecule type" value="Genomic_DNA"/>
</dbReference>
<dbReference type="RefSeq" id="WP_250833212.1">
    <property type="nucleotide sequence ID" value="NZ_JTHE03000004.1"/>
</dbReference>
<protein>
    <submittedName>
        <fullName evidence="1">Uncharacterized protein</fullName>
    </submittedName>
</protein>
<dbReference type="AlphaFoldDB" id="A0ABD4SY64"/>
<dbReference type="Proteomes" id="UP000031561">
    <property type="component" value="Unassembled WGS sequence"/>
</dbReference>
<accession>A0ABD4SY64</accession>
<proteinExistence type="predicted"/>
<sequence>MGLVVEQRRLFLGDQSQIDNNQNLRAAADLIGADIQQAGERIELGATLPIVQVRAGSSSTDPDTLVLQRKLISDELSLCDNVTATDKQLKVADSATGCHFSDGNTDKLTDSLGQFKAYRCSLDSGKTSCNRGQDDATSAEILIESSCDNECVFGYIHNPDTKEGEFFLYTDEVYQESSGTQNYLKVIPLGPGNQWQRSYPLSANPQIYILEEQQYSLCNGVLEKTSNRQPENSFNCSYSSSGSQPARLVNNLKNLQFRVQTTSGWQSSFNENLTTLTDFTTIKSIEVSLETQPSDRINTASKTLLLSTEFFPRNAQSEF</sequence>
<gene>
    <name evidence="1" type="ORF">QQ91_0000370</name>
</gene>
<organism evidence="1 2">
    <name type="scientific">Lyngbya confervoides BDU141951</name>
    <dbReference type="NCBI Taxonomy" id="1574623"/>
    <lineage>
        <taxon>Bacteria</taxon>
        <taxon>Bacillati</taxon>
        <taxon>Cyanobacteriota</taxon>
        <taxon>Cyanophyceae</taxon>
        <taxon>Oscillatoriophycideae</taxon>
        <taxon>Oscillatoriales</taxon>
        <taxon>Microcoleaceae</taxon>
        <taxon>Lyngbya</taxon>
    </lineage>
</organism>
<comment type="caution">
    <text evidence="1">The sequence shown here is derived from an EMBL/GenBank/DDBJ whole genome shotgun (WGS) entry which is preliminary data.</text>
</comment>
<keyword evidence="2" id="KW-1185">Reference proteome</keyword>
<evidence type="ECO:0000313" key="1">
    <source>
        <dbReference type="EMBL" id="MCM1981289.1"/>
    </source>
</evidence>
<evidence type="ECO:0000313" key="2">
    <source>
        <dbReference type="Proteomes" id="UP000031561"/>
    </source>
</evidence>
<name>A0ABD4SY64_9CYAN</name>
<reference evidence="1 2" key="1">
    <citation type="journal article" date="2015" name="Genome Announc.">
        <title>Draft Genome Sequence of Filamentous Marine Cyanobacterium Lyngbya confervoides Strain BDU141951.</title>
        <authorList>
            <person name="Chandrababunaidu M.M."/>
            <person name="Sen D."/>
            <person name="Tripathy S."/>
        </authorList>
    </citation>
    <scope>NUCLEOTIDE SEQUENCE [LARGE SCALE GENOMIC DNA]</scope>
    <source>
        <strain evidence="1 2">BDU141951</strain>
    </source>
</reference>